<dbReference type="eggNOG" id="ENOG50331S2">
    <property type="taxonomic scope" value="Bacteria"/>
</dbReference>
<dbReference type="KEGG" id="phm:PSMK_22500"/>
<organism evidence="2 3">
    <name type="scientific">Phycisphaera mikurensis (strain NBRC 102666 / KCTC 22515 / FYK2301M01)</name>
    <dbReference type="NCBI Taxonomy" id="1142394"/>
    <lineage>
        <taxon>Bacteria</taxon>
        <taxon>Pseudomonadati</taxon>
        <taxon>Planctomycetota</taxon>
        <taxon>Phycisphaerae</taxon>
        <taxon>Phycisphaerales</taxon>
        <taxon>Phycisphaeraceae</taxon>
        <taxon>Phycisphaera</taxon>
    </lineage>
</organism>
<gene>
    <name evidence="2" type="ordered locus">PSMK_22500</name>
</gene>
<feature type="transmembrane region" description="Helical" evidence="1">
    <location>
        <begin position="12"/>
        <end position="37"/>
    </location>
</feature>
<dbReference type="EMBL" id="AP012338">
    <property type="protein sequence ID" value="BAM04409.1"/>
    <property type="molecule type" value="Genomic_DNA"/>
</dbReference>
<evidence type="ECO:0000313" key="2">
    <source>
        <dbReference type="EMBL" id="BAM04409.1"/>
    </source>
</evidence>
<name>I0IGM1_PHYMF</name>
<feature type="transmembrane region" description="Helical" evidence="1">
    <location>
        <begin position="122"/>
        <end position="142"/>
    </location>
</feature>
<proteinExistence type="predicted"/>
<accession>I0IGM1</accession>
<reference evidence="2 3" key="1">
    <citation type="submission" date="2012-02" db="EMBL/GenBank/DDBJ databases">
        <title>Complete genome sequence of Phycisphaera mikurensis NBRC 102666.</title>
        <authorList>
            <person name="Ankai A."/>
            <person name="Hosoyama A."/>
            <person name="Terui Y."/>
            <person name="Sekine M."/>
            <person name="Fukai R."/>
            <person name="Kato Y."/>
            <person name="Nakamura S."/>
            <person name="Yamada-Narita S."/>
            <person name="Kawakoshi A."/>
            <person name="Fukunaga Y."/>
            <person name="Yamazaki S."/>
            <person name="Fujita N."/>
        </authorList>
    </citation>
    <scope>NUCLEOTIDE SEQUENCE [LARGE SCALE GENOMIC DNA]</scope>
    <source>
        <strain evidence="3">NBRC 102666 / KCTC 22515 / FYK2301M01</strain>
    </source>
</reference>
<dbReference type="Proteomes" id="UP000007881">
    <property type="component" value="Chromosome"/>
</dbReference>
<sequence length="305" mass="30810">MRTETIAQAPAPAAAPAAAGAGAAINALSLDAVAVALLWQTLFLRAFSDRWPRPPEALALGLVVWLIYAGDRWLDARRLDPAKPHLLRHRLHAEHAGWLALVWAAALLAAVAVAAGGLEPRLLGAGCVLAALVLLYALRVHGPASPPRGWTKELRVGLLFAAGVALPCASEVPSFPLALAVVLAGLLFGANCLVVTAREAAADADAKPPRAGLARRLLGLVALGGAGGLACGVLPGLFAVPLLAGAAALAPLAAGACRPAPLRPTGGHGRALLDPGGWKADAALLVPPAAAALAWGWLKEGLGLP</sequence>
<feature type="transmembrane region" description="Helical" evidence="1">
    <location>
        <begin position="178"/>
        <end position="197"/>
    </location>
</feature>
<keyword evidence="1" id="KW-0812">Transmembrane</keyword>
<dbReference type="OrthoDB" id="272587at2"/>
<dbReference type="AlphaFoldDB" id="I0IGM1"/>
<dbReference type="HOGENOM" id="CLU_079341_0_0_0"/>
<feature type="transmembrane region" description="Helical" evidence="1">
    <location>
        <begin position="95"/>
        <end position="116"/>
    </location>
</feature>
<evidence type="ECO:0000313" key="3">
    <source>
        <dbReference type="Proteomes" id="UP000007881"/>
    </source>
</evidence>
<keyword evidence="1" id="KW-0472">Membrane</keyword>
<keyword evidence="1" id="KW-1133">Transmembrane helix</keyword>
<dbReference type="RefSeq" id="WP_014437627.1">
    <property type="nucleotide sequence ID" value="NC_017080.1"/>
</dbReference>
<evidence type="ECO:0008006" key="4">
    <source>
        <dbReference type="Google" id="ProtNLM"/>
    </source>
</evidence>
<feature type="transmembrane region" description="Helical" evidence="1">
    <location>
        <begin position="217"/>
        <end position="237"/>
    </location>
</feature>
<dbReference type="STRING" id="1142394.PSMK_22500"/>
<evidence type="ECO:0000256" key="1">
    <source>
        <dbReference type="SAM" id="Phobius"/>
    </source>
</evidence>
<keyword evidence="3" id="KW-1185">Reference proteome</keyword>
<protein>
    <recommendedName>
        <fullName evidence="4">UbiA prenyltransferase family protein</fullName>
    </recommendedName>
</protein>